<dbReference type="SUPFAM" id="SSF51316">
    <property type="entry name" value="Mss4-like"/>
    <property type="match status" value="1"/>
</dbReference>
<evidence type="ECO:0000313" key="7">
    <source>
        <dbReference type="Proteomes" id="UP000092839"/>
    </source>
</evidence>
<evidence type="ECO:0000256" key="4">
    <source>
        <dbReference type="ARBA" id="ARBA00023239"/>
    </source>
</evidence>
<dbReference type="STRING" id="1274631.LMTR13_07900"/>
<sequence length="162" mass="18033">MTSPKLPLTGGCSCTAIRYEIQAFPLLLYACNCTDCQTASGSAFALNMPVKRRHLSILRGKPKGWHRKSAAGEQVTTWFCGDCAAPLYGEREGRPDIAAIRAGTLDETSWLVPVAQLFMKSAQPWIKPVLEPECYESTPADFRTLIDKWRAMWPDFFRGSDA</sequence>
<feature type="domain" description="CENP-V/GFA" evidence="5">
    <location>
        <begin position="8"/>
        <end position="126"/>
    </location>
</feature>
<dbReference type="KEGG" id="bic:LMTR13_07900"/>
<dbReference type="GO" id="GO:0046872">
    <property type="term" value="F:metal ion binding"/>
    <property type="evidence" value="ECO:0007669"/>
    <property type="project" value="UniProtKB-KW"/>
</dbReference>
<dbReference type="PANTHER" id="PTHR33337:SF40">
    <property type="entry name" value="CENP-V_GFA DOMAIN-CONTAINING PROTEIN-RELATED"/>
    <property type="match status" value="1"/>
</dbReference>
<protein>
    <recommendedName>
        <fullName evidence="5">CENP-V/GFA domain-containing protein</fullName>
    </recommendedName>
</protein>
<dbReference type="InterPro" id="IPR011057">
    <property type="entry name" value="Mss4-like_sf"/>
</dbReference>
<keyword evidence="2" id="KW-0479">Metal-binding</keyword>
<dbReference type="Pfam" id="PF04828">
    <property type="entry name" value="GFA"/>
    <property type="match status" value="1"/>
</dbReference>
<proteinExistence type="inferred from homology"/>
<dbReference type="Gene3D" id="3.90.1590.10">
    <property type="entry name" value="glutathione-dependent formaldehyde- activating enzyme (gfa)"/>
    <property type="match status" value="1"/>
</dbReference>
<evidence type="ECO:0000259" key="5">
    <source>
        <dbReference type="PROSITE" id="PS51891"/>
    </source>
</evidence>
<reference evidence="6 7" key="1">
    <citation type="submission" date="2016-07" db="EMBL/GenBank/DDBJ databases">
        <title>Complete genome sequence of Bradyrhizobium icense LMTR 13T, a potential inoculant strain isolated from lima bean (Phaseolus lunatus) in Peru.</title>
        <authorList>
            <person name="Ormeno-Orrillo E."/>
            <person name="Duran D."/>
            <person name="Rogel M.A."/>
            <person name="Rey L."/>
            <person name="Imperial J."/>
            <person name="Ruiz-Argueso T."/>
            <person name="Martinez-Romero E."/>
        </authorList>
    </citation>
    <scope>NUCLEOTIDE SEQUENCE [LARGE SCALE GENOMIC DNA]</scope>
    <source>
        <strain evidence="6 7">LMTR 13</strain>
    </source>
</reference>
<gene>
    <name evidence="6" type="ORF">LMTR13_07900</name>
</gene>
<keyword evidence="4" id="KW-0456">Lyase</keyword>
<dbReference type="AlphaFoldDB" id="A0A1B1UBI1"/>
<dbReference type="InterPro" id="IPR006913">
    <property type="entry name" value="CENP-V/GFA"/>
</dbReference>
<dbReference type="PANTHER" id="PTHR33337">
    <property type="entry name" value="GFA DOMAIN-CONTAINING PROTEIN"/>
    <property type="match status" value="1"/>
</dbReference>
<dbReference type="GO" id="GO:0016846">
    <property type="term" value="F:carbon-sulfur lyase activity"/>
    <property type="evidence" value="ECO:0007669"/>
    <property type="project" value="InterPro"/>
</dbReference>
<organism evidence="6 7">
    <name type="scientific">Bradyrhizobium icense</name>
    <dbReference type="NCBI Taxonomy" id="1274631"/>
    <lineage>
        <taxon>Bacteria</taxon>
        <taxon>Pseudomonadati</taxon>
        <taxon>Pseudomonadota</taxon>
        <taxon>Alphaproteobacteria</taxon>
        <taxon>Hyphomicrobiales</taxon>
        <taxon>Nitrobacteraceae</taxon>
        <taxon>Bradyrhizobium</taxon>
    </lineage>
</organism>
<dbReference type="PROSITE" id="PS51891">
    <property type="entry name" value="CENP_V_GFA"/>
    <property type="match status" value="1"/>
</dbReference>
<keyword evidence="7" id="KW-1185">Reference proteome</keyword>
<dbReference type="Proteomes" id="UP000092839">
    <property type="component" value="Chromosome"/>
</dbReference>
<evidence type="ECO:0000256" key="1">
    <source>
        <dbReference type="ARBA" id="ARBA00005495"/>
    </source>
</evidence>
<name>A0A1B1UBI1_9BRAD</name>
<dbReference type="EMBL" id="CP016428">
    <property type="protein sequence ID" value="ANW00122.1"/>
    <property type="molecule type" value="Genomic_DNA"/>
</dbReference>
<evidence type="ECO:0000256" key="2">
    <source>
        <dbReference type="ARBA" id="ARBA00022723"/>
    </source>
</evidence>
<keyword evidence="3" id="KW-0862">Zinc</keyword>
<evidence type="ECO:0000313" key="6">
    <source>
        <dbReference type="EMBL" id="ANW00122.1"/>
    </source>
</evidence>
<evidence type="ECO:0000256" key="3">
    <source>
        <dbReference type="ARBA" id="ARBA00022833"/>
    </source>
</evidence>
<accession>A0A1B1UBI1</accession>
<dbReference type="PROSITE" id="PS51257">
    <property type="entry name" value="PROKAR_LIPOPROTEIN"/>
    <property type="match status" value="1"/>
</dbReference>
<comment type="similarity">
    <text evidence="1">Belongs to the Gfa family.</text>
</comment>